<dbReference type="EMBL" id="LRPN01000116">
    <property type="protein sequence ID" value="KWZ79531.1"/>
    <property type="molecule type" value="Genomic_DNA"/>
</dbReference>
<sequence>MKAVDETIYLRLRHRIRVNPGFTVRLSHIAQIHAPSGIQETLLDTPVQTISKADGNTVVIDMMKIISCIKKKVPDAAVSPVGPAATIVEVAAKKRYLPLLFFILIWILLFLGSALGIINFHEDVGMRAAQEKIYYLITGIRDNTPLMFQIPYSLGLGAGMVIFFNHAFKKKFNEEPSPLEVEIFNYQQDIDHYILLNENKENMKHFDHP</sequence>
<evidence type="ECO:0000259" key="2">
    <source>
        <dbReference type="Pfam" id="PF12164"/>
    </source>
</evidence>
<dbReference type="PATRIC" id="fig|1398.22.peg.2639"/>
<feature type="transmembrane region" description="Helical" evidence="1">
    <location>
        <begin position="150"/>
        <end position="168"/>
    </location>
</feature>
<dbReference type="Gene3D" id="2.60.480.10">
    <property type="entry name" value="eubacterium ventriosum atcc domain"/>
    <property type="match status" value="1"/>
</dbReference>
<proteinExistence type="predicted"/>
<gene>
    <name evidence="3" type="ORF">HMPREF3213_02635</name>
</gene>
<reference evidence="4" key="1">
    <citation type="submission" date="2016-01" db="EMBL/GenBank/DDBJ databases">
        <authorList>
            <person name="Mitreva M."/>
            <person name="Pepin K.H."/>
            <person name="Mihindukulasuriya K.A."/>
            <person name="Fulton R."/>
            <person name="Fronick C."/>
            <person name="O'Laughlin M."/>
            <person name="Miner T."/>
            <person name="Herter B."/>
            <person name="Rosa B.A."/>
            <person name="Cordes M."/>
            <person name="Tomlinson C."/>
            <person name="Wollam A."/>
            <person name="Palsikar V.B."/>
            <person name="Mardis E.R."/>
            <person name="Wilson R.K."/>
        </authorList>
    </citation>
    <scope>NUCLEOTIDE SEQUENCE [LARGE SCALE GENOMIC DNA]</scope>
    <source>
        <strain evidence="4">GED7749B</strain>
    </source>
</reference>
<dbReference type="AlphaFoldDB" id="A0A133KIW9"/>
<comment type="caution">
    <text evidence="3">The sequence shown here is derived from an EMBL/GenBank/DDBJ whole genome shotgun (WGS) entry which is preliminary data.</text>
</comment>
<keyword evidence="1" id="KW-1133">Transmembrane helix</keyword>
<keyword evidence="1" id="KW-0812">Transmembrane</keyword>
<evidence type="ECO:0000313" key="3">
    <source>
        <dbReference type="EMBL" id="KWZ79531.1"/>
    </source>
</evidence>
<evidence type="ECO:0000256" key="1">
    <source>
        <dbReference type="SAM" id="Phobius"/>
    </source>
</evidence>
<accession>A0A133KIW9</accession>
<evidence type="ECO:0000313" key="4">
    <source>
        <dbReference type="Proteomes" id="UP000070376"/>
    </source>
</evidence>
<dbReference type="InterPro" id="IPR021997">
    <property type="entry name" value="SporV_AA"/>
</dbReference>
<dbReference type="Proteomes" id="UP000070376">
    <property type="component" value="Unassembled WGS sequence"/>
</dbReference>
<keyword evidence="1" id="KW-0472">Membrane</keyword>
<name>A0A133KIW9_HEYCO</name>
<dbReference type="InterPro" id="IPR038548">
    <property type="entry name" value="SporV_AA_N_sf"/>
</dbReference>
<feature type="transmembrane region" description="Helical" evidence="1">
    <location>
        <begin position="96"/>
        <end position="118"/>
    </location>
</feature>
<dbReference type="Pfam" id="PF12164">
    <property type="entry name" value="SporV_AA"/>
    <property type="match status" value="1"/>
</dbReference>
<feature type="domain" description="Stage V sporulation protein AA" evidence="2">
    <location>
        <begin position="6"/>
        <end position="93"/>
    </location>
</feature>
<organism evidence="3 4">
    <name type="scientific">Heyndrickxia coagulans</name>
    <name type="common">Weizmannia coagulans</name>
    <dbReference type="NCBI Taxonomy" id="1398"/>
    <lineage>
        <taxon>Bacteria</taxon>
        <taxon>Bacillati</taxon>
        <taxon>Bacillota</taxon>
        <taxon>Bacilli</taxon>
        <taxon>Bacillales</taxon>
        <taxon>Bacillaceae</taxon>
        <taxon>Heyndrickxia</taxon>
    </lineage>
</organism>
<protein>
    <submittedName>
        <fullName evidence="3">Putative stage V sporulation protein AA</fullName>
    </submittedName>
</protein>